<feature type="transmembrane region" description="Helical" evidence="8">
    <location>
        <begin position="226"/>
        <end position="246"/>
    </location>
</feature>
<evidence type="ECO:0000313" key="12">
    <source>
        <dbReference type="Proteomes" id="UP000256486"/>
    </source>
</evidence>
<feature type="domain" description="ABC transmembrane type-1" evidence="10">
    <location>
        <begin position="190"/>
        <end position="394"/>
    </location>
</feature>
<evidence type="ECO:0000256" key="5">
    <source>
        <dbReference type="ARBA" id="ARBA00022970"/>
    </source>
</evidence>
<feature type="compositionally biased region" description="Basic and acidic residues" evidence="9">
    <location>
        <begin position="32"/>
        <end position="46"/>
    </location>
</feature>
<keyword evidence="7 8" id="KW-0472">Membrane</keyword>
<dbReference type="InterPro" id="IPR010065">
    <property type="entry name" value="AA_ABC_transptr_permease_3TM"/>
</dbReference>
<dbReference type="InterPro" id="IPR035906">
    <property type="entry name" value="MetI-like_sf"/>
</dbReference>
<evidence type="ECO:0000256" key="2">
    <source>
        <dbReference type="ARBA" id="ARBA00022448"/>
    </source>
</evidence>
<dbReference type="GO" id="GO:0022857">
    <property type="term" value="F:transmembrane transporter activity"/>
    <property type="evidence" value="ECO:0007669"/>
    <property type="project" value="InterPro"/>
</dbReference>
<feature type="region of interest" description="Disordered" evidence="9">
    <location>
        <begin position="31"/>
        <end position="114"/>
    </location>
</feature>
<evidence type="ECO:0000256" key="8">
    <source>
        <dbReference type="RuleBase" id="RU363032"/>
    </source>
</evidence>
<dbReference type="Gene3D" id="1.10.3720.10">
    <property type="entry name" value="MetI-like"/>
    <property type="match status" value="1"/>
</dbReference>
<feature type="compositionally biased region" description="Basic residues" evidence="9">
    <location>
        <begin position="47"/>
        <end position="66"/>
    </location>
</feature>
<feature type="transmembrane region" description="Helical" evidence="8">
    <location>
        <begin position="189"/>
        <end position="214"/>
    </location>
</feature>
<reference evidence="11 12" key="1">
    <citation type="submission" date="2017-04" db="EMBL/GenBank/DDBJ databases">
        <title>Comparative genome analysis of Subtercola boreus.</title>
        <authorList>
            <person name="Cho Y.-J."/>
            <person name="Cho A."/>
            <person name="Kim O.-S."/>
            <person name="Lee J.-I."/>
        </authorList>
    </citation>
    <scope>NUCLEOTIDE SEQUENCE [LARGE SCALE GENOMIC DNA]</scope>
    <source>
        <strain evidence="11 12">K300</strain>
    </source>
</reference>
<keyword evidence="3" id="KW-1003">Cell membrane</keyword>
<evidence type="ECO:0000256" key="3">
    <source>
        <dbReference type="ARBA" id="ARBA00022475"/>
    </source>
</evidence>
<evidence type="ECO:0000256" key="7">
    <source>
        <dbReference type="ARBA" id="ARBA00023136"/>
    </source>
</evidence>
<dbReference type="NCBIfam" id="TIGR01726">
    <property type="entry name" value="HEQRo_perm_3TM"/>
    <property type="match status" value="1"/>
</dbReference>
<dbReference type="InterPro" id="IPR000515">
    <property type="entry name" value="MetI-like"/>
</dbReference>
<organism evidence="11 12">
    <name type="scientific">Subtercola boreus</name>
    <dbReference type="NCBI Taxonomy" id="120213"/>
    <lineage>
        <taxon>Bacteria</taxon>
        <taxon>Bacillati</taxon>
        <taxon>Actinomycetota</taxon>
        <taxon>Actinomycetes</taxon>
        <taxon>Micrococcales</taxon>
        <taxon>Microbacteriaceae</taxon>
        <taxon>Subtercola</taxon>
    </lineage>
</organism>
<dbReference type="GO" id="GO:0006865">
    <property type="term" value="P:amino acid transport"/>
    <property type="evidence" value="ECO:0007669"/>
    <property type="project" value="UniProtKB-KW"/>
</dbReference>
<evidence type="ECO:0000259" key="10">
    <source>
        <dbReference type="PROSITE" id="PS50928"/>
    </source>
</evidence>
<dbReference type="GO" id="GO:0043190">
    <property type="term" value="C:ATP-binding cassette (ABC) transporter complex"/>
    <property type="evidence" value="ECO:0007669"/>
    <property type="project" value="InterPro"/>
</dbReference>
<dbReference type="PANTHER" id="PTHR30614">
    <property type="entry name" value="MEMBRANE COMPONENT OF AMINO ACID ABC TRANSPORTER"/>
    <property type="match status" value="1"/>
</dbReference>
<feature type="transmembrane region" description="Helical" evidence="8">
    <location>
        <begin position="266"/>
        <end position="288"/>
    </location>
</feature>
<evidence type="ECO:0000256" key="9">
    <source>
        <dbReference type="SAM" id="MobiDB-lite"/>
    </source>
</evidence>
<gene>
    <name evidence="11" type="ORF">B7R54_18045</name>
</gene>
<name>A0A3E0VPV7_9MICO</name>
<proteinExistence type="inferred from homology"/>
<dbReference type="AlphaFoldDB" id="A0A3E0VPV7"/>
<feature type="compositionally biased region" description="Basic residues" evidence="9">
    <location>
        <begin position="99"/>
        <end position="114"/>
    </location>
</feature>
<evidence type="ECO:0000256" key="1">
    <source>
        <dbReference type="ARBA" id="ARBA00004651"/>
    </source>
</evidence>
<dbReference type="EMBL" id="NBWZ01000001">
    <property type="protein sequence ID" value="RFA10897.1"/>
    <property type="molecule type" value="Genomic_DNA"/>
</dbReference>
<feature type="compositionally biased region" description="Basic and acidic residues" evidence="9">
    <location>
        <begin position="73"/>
        <end position="84"/>
    </location>
</feature>
<dbReference type="SUPFAM" id="SSF161098">
    <property type="entry name" value="MetI-like"/>
    <property type="match status" value="1"/>
</dbReference>
<dbReference type="InterPro" id="IPR043429">
    <property type="entry name" value="ArtM/GltK/GlnP/TcyL/YhdX-like"/>
</dbReference>
<comment type="caution">
    <text evidence="11">The sequence shown here is derived from an EMBL/GenBank/DDBJ whole genome shotgun (WGS) entry which is preliminary data.</text>
</comment>
<dbReference type="FunFam" id="1.10.3720.10:FF:000006">
    <property type="entry name" value="Glutamate/aspartate ABC transporter, permease protein GltK"/>
    <property type="match status" value="1"/>
</dbReference>
<evidence type="ECO:0000313" key="11">
    <source>
        <dbReference type="EMBL" id="RFA10897.1"/>
    </source>
</evidence>
<dbReference type="OrthoDB" id="92598at2"/>
<feature type="transmembrane region" description="Helical" evidence="8">
    <location>
        <begin position="378"/>
        <end position="400"/>
    </location>
</feature>
<comment type="similarity">
    <text evidence="8">Belongs to the binding-protein-dependent transport system permease family.</text>
</comment>
<dbReference type="Pfam" id="PF00528">
    <property type="entry name" value="BPD_transp_1"/>
    <property type="match status" value="1"/>
</dbReference>
<keyword evidence="5" id="KW-0029">Amino-acid transport</keyword>
<keyword evidence="4 8" id="KW-0812">Transmembrane</keyword>
<dbReference type="PROSITE" id="PS50928">
    <property type="entry name" value="ABC_TM1"/>
    <property type="match status" value="1"/>
</dbReference>
<dbReference type="Proteomes" id="UP000256486">
    <property type="component" value="Unassembled WGS sequence"/>
</dbReference>
<evidence type="ECO:0000256" key="6">
    <source>
        <dbReference type="ARBA" id="ARBA00022989"/>
    </source>
</evidence>
<keyword evidence="12" id="KW-1185">Reference proteome</keyword>
<protein>
    <recommendedName>
        <fullName evidence="10">ABC transmembrane type-1 domain-containing protein</fullName>
    </recommendedName>
</protein>
<dbReference type="CDD" id="cd06261">
    <property type="entry name" value="TM_PBP2"/>
    <property type="match status" value="1"/>
</dbReference>
<evidence type="ECO:0000256" key="4">
    <source>
        <dbReference type="ARBA" id="ARBA00022692"/>
    </source>
</evidence>
<comment type="subcellular location">
    <subcellularLocation>
        <location evidence="1 8">Cell membrane</location>
        <topology evidence="1 8">Multi-pass membrane protein</topology>
    </subcellularLocation>
</comment>
<dbReference type="PANTHER" id="PTHR30614:SF0">
    <property type="entry name" value="L-CYSTINE TRANSPORT SYSTEM PERMEASE PROTEIN TCYL"/>
    <property type="match status" value="1"/>
</dbReference>
<keyword evidence="6 8" id="KW-1133">Transmembrane helix</keyword>
<accession>A0A3E0VPV7</accession>
<keyword evidence="2 8" id="KW-0813">Transport</keyword>
<sequence length="409" mass="45760">MRGQADHDQPLHLCRGRHHCGAVRPGIRIRRTGADPRQHGEDERRWQHLRAHRRPVPRQPLRHGCRPRPQGLRRGDPRCAEDPRRRRHVPRDHGEARCSRHRAHRRPGRHQRRRHLRLPDRLIVTTTQTRPPATRPVYRVVPRRSVFPWILAAVLLVIVVGVIGALATNPALNWATTLQYLFSERILRGVWITIQLSVLAMLFGSALGVVVGLLRMSKNRMLRTIASVYIMIFRSVPALLQLLLWGNIGLVVRNISMGIPFTDVQFFSVTTNSLIAPFTAAVIGLALLEAAFVAEIVRGGVASIDRGQFEASSALGMPPGYTMRRIVLPQAMRVIVPPLGNQFINLIKGTSLVSVIAGGDVLTEALNISASNYRVIEMLAVATFWYLILVAVASIGQSFLERRLAKGAH</sequence>
<feature type="transmembrane region" description="Helical" evidence="8">
    <location>
        <begin position="146"/>
        <end position="169"/>
    </location>
</feature>